<dbReference type="EC" id="2.8.1.7" evidence="3"/>
<dbReference type="OrthoDB" id="10264306at2759"/>
<keyword evidence="1" id="KW-1133">Transmembrane helix</keyword>
<dbReference type="PANTHER" id="PTHR14237:SF80">
    <property type="entry name" value="MOLYBDENUM COFACTOR SULFURASE"/>
    <property type="match status" value="1"/>
</dbReference>
<feature type="domain" description="Aminotransferase class V" evidence="2">
    <location>
        <begin position="51"/>
        <end position="456"/>
    </location>
</feature>
<dbReference type="GeneID" id="14883796"/>
<organism evidence="3 4">
    <name type="scientific">Entamoeba invadens IP1</name>
    <dbReference type="NCBI Taxonomy" id="370355"/>
    <lineage>
        <taxon>Eukaryota</taxon>
        <taxon>Amoebozoa</taxon>
        <taxon>Evosea</taxon>
        <taxon>Archamoebae</taxon>
        <taxon>Mastigamoebida</taxon>
        <taxon>Entamoebidae</taxon>
        <taxon>Entamoeba</taxon>
    </lineage>
</organism>
<dbReference type="InterPro" id="IPR015421">
    <property type="entry name" value="PyrdxlP-dep_Trfase_major"/>
</dbReference>
<dbReference type="Gene3D" id="3.90.1150.10">
    <property type="entry name" value="Aspartate Aminotransferase, domain 1"/>
    <property type="match status" value="1"/>
</dbReference>
<dbReference type="AlphaFoldDB" id="L7FLY5"/>
<dbReference type="SUPFAM" id="SSF53383">
    <property type="entry name" value="PLP-dependent transferases"/>
    <property type="match status" value="1"/>
</dbReference>
<dbReference type="InterPro" id="IPR000192">
    <property type="entry name" value="Aminotrans_V_dom"/>
</dbReference>
<dbReference type="Proteomes" id="UP000014680">
    <property type="component" value="Unassembled WGS sequence"/>
</dbReference>
<dbReference type="VEuPathDB" id="AmoebaDB:EIN_284440"/>
<dbReference type="Gene3D" id="3.40.640.10">
    <property type="entry name" value="Type I PLP-dependent aspartate aminotransferase-like (Major domain)"/>
    <property type="match status" value="1"/>
</dbReference>
<keyword evidence="1" id="KW-0812">Transmembrane</keyword>
<dbReference type="RefSeq" id="XP_004184214.1">
    <property type="nucleotide sequence ID" value="XM_004184166.1"/>
</dbReference>
<name>L7FLY5_ENTIV</name>
<dbReference type="GO" id="GO:0043545">
    <property type="term" value="P:molybdopterin cofactor metabolic process"/>
    <property type="evidence" value="ECO:0007669"/>
    <property type="project" value="TreeGrafter"/>
</dbReference>
<evidence type="ECO:0000313" key="4">
    <source>
        <dbReference type="Proteomes" id="UP000014680"/>
    </source>
</evidence>
<dbReference type="InterPro" id="IPR015424">
    <property type="entry name" value="PyrdxlP-dep_Trfase"/>
</dbReference>
<dbReference type="GO" id="GO:0031071">
    <property type="term" value="F:cysteine desulfurase activity"/>
    <property type="evidence" value="ECO:0007669"/>
    <property type="project" value="UniProtKB-EC"/>
</dbReference>
<dbReference type="InterPro" id="IPR015422">
    <property type="entry name" value="PyrdxlP-dep_Trfase_small"/>
</dbReference>
<keyword evidence="1" id="KW-0472">Membrane</keyword>
<keyword evidence="4" id="KW-1185">Reference proteome</keyword>
<dbReference type="Pfam" id="PF00266">
    <property type="entry name" value="Aminotran_5"/>
    <property type="match status" value="1"/>
</dbReference>
<dbReference type="PANTHER" id="PTHR14237">
    <property type="entry name" value="MOLYBDOPTERIN COFACTOR SULFURASE MOSC"/>
    <property type="match status" value="1"/>
</dbReference>
<proteinExistence type="predicted"/>
<dbReference type="GO" id="GO:0008265">
    <property type="term" value="F:molybdenum cofactor sulfurtransferase activity"/>
    <property type="evidence" value="ECO:0007669"/>
    <property type="project" value="TreeGrafter"/>
</dbReference>
<dbReference type="EMBL" id="KB207106">
    <property type="protein sequence ID" value="ELP84868.1"/>
    <property type="molecule type" value="Genomic_DNA"/>
</dbReference>
<gene>
    <name evidence="3" type="ORF">EIN_284440</name>
</gene>
<evidence type="ECO:0000313" key="3">
    <source>
        <dbReference type="EMBL" id="ELP84868.1"/>
    </source>
</evidence>
<accession>L7FLY5</accession>
<keyword evidence="3" id="KW-0808">Transferase</keyword>
<dbReference type="OMA" id="SCAAFEX"/>
<evidence type="ECO:0000259" key="2">
    <source>
        <dbReference type="Pfam" id="PF00266"/>
    </source>
</evidence>
<sequence>MNQNVQRKDLNKIVIVTIAIFASFCLISLFRSILTQEKPHFDIPQTENKEIYLDYAGAAVYKNEQIDKFSNLLKNHFYCNTHSPNVCGLRSAEELRKARKLVLDFFSASNYEVVFTSGCTAALRLIGESYPFTNSSSFIFTEQNHNSVLGIREFAKLRGASFQSYSTFDDIETKVKTNTQTLFAYPAENNFDGEQYPLEWIDQIERHANWNCVLDAAAYVSHSPLNLTQHTPSFVTLSFYKIFGFPTGIGALLVRKDVITKLSPIYFGGGTVYSSLPQTDYKIFYSKAPKLEAGSLSIQTIVALQFGFEMIAKIGVTNIQKTTTVLATRLAHTLHSTKHQNGKNVFEIYGNFFTTKLQGPTVTFNVFNEKGEMYPTAKLNAFLREKKINVRTGCMCNPGSCLSAVGIDIQDYMSHMTGIQTDGLDPESCLDIVIGNKEAGAVRVSLGYATTQNDIVVLVNALQEFLQSNGWVGDIHLD</sequence>
<dbReference type="KEGG" id="eiv:EIN_284440"/>
<feature type="transmembrane region" description="Helical" evidence="1">
    <location>
        <begin position="12"/>
        <end position="34"/>
    </location>
</feature>
<protein>
    <submittedName>
        <fullName evidence="3">Molybdenum cofactor sulfurase, putative</fullName>
        <ecNumber evidence="3">2.8.1.7</ecNumber>
    </submittedName>
</protein>
<reference evidence="3 4" key="1">
    <citation type="submission" date="2012-10" db="EMBL/GenBank/DDBJ databases">
        <authorList>
            <person name="Zafar N."/>
            <person name="Inman J."/>
            <person name="Hall N."/>
            <person name="Lorenzi H."/>
            <person name="Caler E."/>
        </authorList>
    </citation>
    <scope>NUCLEOTIDE SEQUENCE [LARGE SCALE GENOMIC DNA]</scope>
    <source>
        <strain evidence="3 4">IP1</strain>
    </source>
</reference>
<evidence type="ECO:0000256" key="1">
    <source>
        <dbReference type="SAM" id="Phobius"/>
    </source>
</evidence>